<evidence type="ECO:0000313" key="2">
    <source>
        <dbReference type="Proteomes" id="UP001209854"/>
    </source>
</evidence>
<gene>
    <name evidence="1" type="ORF">NX722_09530</name>
</gene>
<protein>
    <submittedName>
        <fullName evidence="1">Uncharacterized protein</fullName>
    </submittedName>
</protein>
<dbReference type="EMBL" id="JAPFCC010000001">
    <property type="protein sequence ID" value="MCW7552879.1"/>
    <property type="molecule type" value="Genomic_DNA"/>
</dbReference>
<sequence length="171" mass="19700">MKNKIYLTDLIGGLNVNNTKIKFNLNNGHDDPIDLYANNPQLVNHQWLFWRTKTRNFRVGQTAICLVRMSGKFWLLTTIKKVTHELDVKNGINYEGQELEEYSGLYGRVVIKYHKSFKSSTVNASTVLDALEVVQILPSTFEGKDFPGYDKVRLSYNRHSPPYSGINFLVR</sequence>
<dbReference type="RefSeq" id="WP_262567783.1">
    <property type="nucleotide sequence ID" value="NZ_JAPFCC010000001.1"/>
</dbReference>
<proteinExistence type="predicted"/>
<reference evidence="1 2" key="1">
    <citation type="submission" date="2022-10" db="EMBL/GenBank/DDBJ databases">
        <title>High-quality genome sequences of two octocoral-associated bacteria, Endozoicomonas euniceicola EF212 and Endozoicomonas gorgoniicola PS125.</title>
        <authorList>
            <person name="Chiou Y.-J."/>
            <person name="Chen Y.-H."/>
        </authorList>
    </citation>
    <scope>NUCLEOTIDE SEQUENCE [LARGE SCALE GENOMIC DNA]</scope>
    <source>
        <strain evidence="1 2">PS125</strain>
    </source>
</reference>
<name>A0ABT3MU08_9GAMM</name>
<comment type="caution">
    <text evidence="1">The sequence shown here is derived from an EMBL/GenBank/DDBJ whole genome shotgun (WGS) entry which is preliminary data.</text>
</comment>
<organism evidence="1 2">
    <name type="scientific">Endozoicomonas gorgoniicola</name>
    <dbReference type="NCBI Taxonomy" id="1234144"/>
    <lineage>
        <taxon>Bacteria</taxon>
        <taxon>Pseudomonadati</taxon>
        <taxon>Pseudomonadota</taxon>
        <taxon>Gammaproteobacteria</taxon>
        <taxon>Oceanospirillales</taxon>
        <taxon>Endozoicomonadaceae</taxon>
        <taxon>Endozoicomonas</taxon>
    </lineage>
</organism>
<accession>A0ABT3MU08</accession>
<evidence type="ECO:0000313" key="1">
    <source>
        <dbReference type="EMBL" id="MCW7552879.1"/>
    </source>
</evidence>
<keyword evidence="2" id="KW-1185">Reference proteome</keyword>
<dbReference type="Proteomes" id="UP001209854">
    <property type="component" value="Unassembled WGS sequence"/>
</dbReference>